<dbReference type="Pfam" id="PF25482">
    <property type="entry name" value="DUF7905"/>
    <property type="match status" value="1"/>
</dbReference>
<evidence type="ECO:0000259" key="2">
    <source>
        <dbReference type="Pfam" id="PF25482"/>
    </source>
</evidence>
<evidence type="ECO:0000313" key="3">
    <source>
        <dbReference type="EMBL" id="KAF4634051.1"/>
    </source>
</evidence>
<dbReference type="OrthoDB" id="4739136at2759"/>
<evidence type="ECO:0000256" key="1">
    <source>
        <dbReference type="SAM" id="MobiDB-lite"/>
    </source>
</evidence>
<proteinExistence type="predicted"/>
<reference evidence="3 4" key="1">
    <citation type="submission" date="2020-03" db="EMBL/GenBank/DDBJ databases">
        <title>Draft Genome Sequence of Cudoniella acicularis.</title>
        <authorList>
            <person name="Buettner E."/>
            <person name="Kellner H."/>
        </authorList>
    </citation>
    <scope>NUCLEOTIDE SEQUENCE [LARGE SCALE GENOMIC DNA]</scope>
    <source>
        <strain evidence="3 4">DSM 108380</strain>
    </source>
</reference>
<protein>
    <recommendedName>
        <fullName evidence="2">DUF7905 domain-containing protein</fullName>
    </recommendedName>
</protein>
<name>A0A8H4RRF2_9HELO</name>
<sequence length="590" mass="67118">MPPLRDYERTNARQWDESTVGDPTEDLNLPIRNDPLRQQPQPQPQPPAPQTPRGEPARYPAPSRNPPLPNGRVPPERPQSSAPRVESPRKAKSSFAKPEGLVTTRKAITRQLDAQKAEYEQLYLGDPHGDVQLAAIGHYAWPNKYSTPAQLFGTRLEDLDYIRKTFKVWIRWDANLESLQASSPRNLNAQQNVTEAIVAIRQSYHNAKARKISASPLFIMVPPTTAAIQSVVRPKKNEGVVTLELTGGRLSTPGQRDWESKRALMLEQNQKKFRDHLVDRLLAVATMKGWMRMRVHFGHLNLTKYPPEFAKGECNFQGFLKVLDNPRAQASAVFDRKLPDPTSVMKLKQKIIDMSSYTGTFCTLNGDVWGTENVSFQDTMCFFFRNSQNIDVRIEADIDRSTEGEYQIGTIRHFLNNARNKFIEIFSIDVEKKIDWALEVITDNTIREPDSSWRELVEGSVTAKTRQRKDSLGLLYPGITPQGPWGIEVETVVLRSVIKYRLKNSGYVIEICVYRSWQRRDTAGEPTVQASVSMYHGAWDDETVSIEGTTNVRNWDANLSQFFNEGTEETHGIEGFLREVTVIQDLLRTP</sequence>
<dbReference type="InterPro" id="IPR057227">
    <property type="entry name" value="DUF7905"/>
</dbReference>
<feature type="region of interest" description="Disordered" evidence="1">
    <location>
        <begin position="1"/>
        <end position="99"/>
    </location>
</feature>
<keyword evidence="4" id="KW-1185">Reference proteome</keyword>
<gene>
    <name evidence="3" type="ORF">G7Y89_g4051</name>
</gene>
<feature type="domain" description="DUF7905" evidence="2">
    <location>
        <begin position="258"/>
        <end position="540"/>
    </location>
</feature>
<evidence type="ECO:0000313" key="4">
    <source>
        <dbReference type="Proteomes" id="UP000566819"/>
    </source>
</evidence>
<comment type="caution">
    <text evidence="3">The sequence shown here is derived from an EMBL/GenBank/DDBJ whole genome shotgun (WGS) entry which is preliminary data.</text>
</comment>
<dbReference type="EMBL" id="JAAMPI010000212">
    <property type="protein sequence ID" value="KAF4634051.1"/>
    <property type="molecule type" value="Genomic_DNA"/>
</dbReference>
<accession>A0A8H4RRF2</accession>
<organism evidence="3 4">
    <name type="scientific">Cudoniella acicularis</name>
    <dbReference type="NCBI Taxonomy" id="354080"/>
    <lineage>
        <taxon>Eukaryota</taxon>
        <taxon>Fungi</taxon>
        <taxon>Dikarya</taxon>
        <taxon>Ascomycota</taxon>
        <taxon>Pezizomycotina</taxon>
        <taxon>Leotiomycetes</taxon>
        <taxon>Helotiales</taxon>
        <taxon>Tricladiaceae</taxon>
        <taxon>Cudoniella</taxon>
    </lineage>
</organism>
<feature type="compositionally biased region" description="Pro residues" evidence="1">
    <location>
        <begin position="41"/>
        <end position="50"/>
    </location>
</feature>
<feature type="compositionally biased region" description="Basic and acidic residues" evidence="1">
    <location>
        <begin position="1"/>
        <end position="16"/>
    </location>
</feature>
<dbReference type="AlphaFoldDB" id="A0A8H4RRF2"/>
<dbReference type="Proteomes" id="UP000566819">
    <property type="component" value="Unassembled WGS sequence"/>
</dbReference>